<feature type="transmembrane region" description="Helical" evidence="2">
    <location>
        <begin position="246"/>
        <end position="268"/>
    </location>
</feature>
<evidence type="ECO:0000313" key="5">
    <source>
        <dbReference type="Proteomes" id="UP000654913"/>
    </source>
</evidence>
<dbReference type="KEGG" id="apuu:APUU_50204S"/>
<dbReference type="Proteomes" id="UP000654913">
    <property type="component" value="Chromosome 5"/>
</dbReference>
<protein>
    <submittedName>
        <fullName evidence="4">Uncharacterized protein</fullName>
    </submittedName>
</protein>
<reference evidence="4" key="2">
    <citation type="submission" date="2021-02" db="EMBL/GenBank/DDBJ databases">
        <title>Aspergillus puulaauensis MK2 genome sequence.</title>
        <authorList>
            <person name="Futagami T."/>
            <person name="Mori K."/>
            <person name="Kadooka C."/>
            <person name="Tanaka T."/>
        </authorList>
    </citation>
    <scope>NUCLEOTIDE SEQUENCE</scope>
    <source>
        <strain evidence="4">MK2</strain>
    </source>
</reference>
<accession>A0A7R8AQ47</accession>
<name>A0A7R8AQ47_9EURO</name>
<keyword evidence="2" id="KW-0472">Membrane</keyword>
<reference evidence="4" key="1">
    <citation type="submission" date="2021-01" db="EMBL/GenBank/DDBJ databases">
        <authorList>
            <consortium name="Aspergillus puulaauensis MK2 genome sequencing consortium"/>
            <person name="Kazuki M."/>
            <person name="Futagami T."/>
        </authorList>
    </citation>
    <scope>NUCLEOTIDE SEQUENCE</scope>
    <source>
        <strain evidence="4">MK2</strain>
    </source>
</reference>
<dbReference type="GeneID" id="64975498"/>
<feature type="compositionally biased region" description="Polar residues" evidence="1">
    <location>
        <begin position="302"/>
        <end position="314"/>
    </location>
</feature>
<feature type="region of interest" description="Disordered" evidence="1">
    <location>
        <begin position="29"/>
        <end position="56"/>
    </location>
</feature>
<evidence type="ECO:0000256" key="1">
    <source>
        <dbReference type="SAM" id="MobiDB-lite"/>
    </source>
</evidence>
<dbReference type="EMBL" id="AP024447">
    <property type="protein sequence ID" value="BCS25493.1"/>
    <property type="molecule type" value="Genomic_DNA"/>
</dbReference>
<gene>
    <name evidence="4" type="ORF">APUU_50204S</name>
</gene>
<feature type="signal peptide" evidence="3">
    <location>
        <begin position="1"/>
        <end position="19"/>
    </location>
</feature>
<feature type="chain" id="PRO_5031225517" evidence="3">
    <location>
        <begin position="20"/>
        <end position="375"/>
    </location>
</feature>
<evidence type="ECO:0000256" key="2">
    <source>
        <dbReference type="SAM" id="Phobius"/>
    </source>
</evidence>
<organism evidence="4 5">
    <name type="scientific">Aspergillus puulaauensis</name>
    <dbReference type="NCBI Taxonomy" id="1220207"/>
    <lineage>
        <taxon>Eukaryota</taxon>
        <taxon>Fungi</taxon>
        <taxon>Dikarya</taxon>
        <taxon>Ascomycota</taxon>
        <taxon>Pezizomycotina</taxon>
        <taxon>Eurotiomycetes</taxon>
        <taxon>Eurotiomycetidae</taxon>
        <taxon>Eurotiales</taxon>
        <taxon>Aspergillaceae</taxon>
        <taxon>Aspergillus</taxon>
    </lineage>
</organism>
<evidence type="ECO:0000313" key="4">
    <source>
        <dbReference type="EMBL" id="BCS25493.1"/>
    </source>
</evidence>
<keyword evidence="5" id="KW-1185">Reference proteome</keyword>
<keyword evidence="3" id="KW-0732">Signal</keyword>
<keyword evidence="2" id="KW-1133">Transmembrane helix</keyword>
<proteinExistence type="predicted"/>
<dbReference type="OrthoDB" id="5347452at2759"/>
<sequence>MSISAVKAGLCLVLPLVSGLSFTAPEPTLSAVVSSNPPPPGPQTTPPPVPKRRRDEATTDTYRVTDEPNMCGWEDAVYDNGITCGVGQTCGFQRPNEKYPGMLACCDEGMKNCDFYSTCINFSEVSATPSLTDTRQPFALYCTESASPACMTWYYDAISVTDFGCSEDAGGVDMYTWATDPTTTSGTVDEYSLYLTPIGTEAVDSYKATFSSMYDHKKATNGPSATPTPSSDANADSGSESSNTGAIAGGVVGGVAGIALIGAAGFFIGKKMSKKKAAGAGGTAGDDSKGSYSTVPDAHSPNPGTEPSSGTETHFPSEMGTGEPSQELAEIPGSTPADRVYEMQGTAVKDTTVNDTAGKNFVSELPADSEFPAKK</sequence>
<feature type="compositionally biased region" description="Pro residues" evidence="1">
    <location>
        <begin position="36"/>
        <end position="49"/>
    </location>
</feature>
<evidence type="ECO:0000256" key="3">
    <source>
        <dbReference type="SAM" id="SignalP"/>
    </source>
</evidence>
<keyword evidence="2" id="KW-0812">Transmembrane</keyword>
<feature type="region of interest" description="Disordered" evidence="1">
    <location>
        <begin position="277"/>
        <end position="375"/>
    </location>
</feature>
<feature type="region of interest" description="Disordered" evidence="1">
    <location>
        <begin position="219"/>
        <end position="242"/>
    </location>
</feature>
<feature type="compositionally biased region" description="Polar residues" evidence="1">
    <location>
        <begin position="221"/>
        <end position="242"/>
    </location>
</feature>
<dbReference type="AlphaFoldDB" id="A0A7R8AQ47"/>
<dbReference type="RefSeq" id="XP_041557687.1">
    <property type="nucleotide sequence ID" value="XM_041705176.1"/>
</dbReference>